<dbReference type="InterPro" id="IPR027417">
    <property type="entry name" value="P-loop_NTPase"/>
</dbReference>
<dbReference type="PANTHER" id="PTHR32114">
    <property type="entry name" value="ABC TRANSPORTER ABCH.3"/>
    <property type="match status" value="1"/>
</dbReference>
<dbReference type="InterPro" id="IPR038729">
    <property type="entry name" value="Rad50/SbcC_AAA"/>
</dbReference>
<dbReference type="OrthoDB" id="9795626at2"/>
<dbReference type="GO" id="GO:0006302">
    <property type="term" value="P:double-strand break repair"/>
    <property type="evidence" value="ECO:0007669"/>
    <property type="project" value="InterPro"/>
</dbReference>
<comment type="similarity">
    <text evidence="1">Belongs to the SMC family. SbcC subfamily.</text>
</comment>
<dbReference type="Proteomes" id="UP000050326">
    <property type="component" value="Unassembled WGS sequence"/>
</dbReference>
<accession>A0A0P8WS81</accession>
<evidence type="ECO:0000256" key="4">
    <source>
        <dbReference type="SAM" id="Coils"/>
    </source>
</evidence>
<gene>
    <name evidence="6" type="primary">sbcC</name>
    <name evidence="6" type="ORF">OXPF_06620</name>
</gene>
<dbReference type="Pfam" id="PF13558">
    <property type="entry name" value="SbcC_Walker_B"/>
    <property type="match status" value="1"/>
</dbReference>
<feature type="coiled-coil region" evidence="4">
    <location>
        <begin position="236"/>
        <end position="287"/>
    </location>
</feature>
<sequence>MKPLKLTMSAFGPYADCQLLDFSDLKNNSIFLIHGPTGAGKTSILDAICFALYGDSSGAEKDGKSLRSHYANLDTLTEVVFDFELKDKKYRIKRIPEQERLKRAGIGTTMQNSEAVMWRLKEGGEELIISGWSKVTDEVKKIIGFESEQFRQVIMLPQGQFRKLLTADSKERQDIMEKIFHTEVYRKIEEILKESAKELRNSIMKKEERRKWCLETLGCGDVSKVEGLIAESTQRLSNISLILKEKNKKVKSLQDNHIKAREGNEKLRDLEERFQDLEALKALSEDYDAKGIQLQNARKAATLGETEKATRLRSEDKKRCGEDLNNKTEAFNIAIKNHEIIEKKFKIEKEREREREAKRKTVIELEGYMDRVASLETYRNSIENLKIEVDKIAKDKDNIHKRHIKIQENLKINLQRVKEAEEIVLKLPIFEDVFNKNMILLEKRNSLDNFKIRLNDVFKTHSVAFQEYEKLSLQYIKEKEEYFSLQELWNKGQAAILARGLKDNMPCPVCGSIHHPNLATTHEAIPTEIELKEKISLVEKLEKEKNNRKDALDEVTKEKSKLEASIEALEAELKESKDIDIEKLNVQLENVKKAYEKAEIKAKELDALKEELKNEEILEQNIKNSLLELENIFASKNDEYQRSLGSLKGMEDNIPEAIRTLEALEQETLKANNAFNALKEAFDKANKEYEDSSRLLTQAESLKVSAEIALEEAVVKYNQERARFSESLKKAGFEKYSDYESAKMTETAITTMEQDIKSYEGKIKSAEDAYAKALNASRDITLQDLEVMEKELQSAEDEFREAIKEESSLAKTIGDYKKTHSEINELEEKIVIEEQKYSVVGHLSNVSAGQNGYGMTFQRFVLGTLLDDITYAATERLKLMSKGRYQLRRTLDRARKNSAGGLELEVFDTYTGVERSVTTLSGGESFLASLSLALGLADVVQSYSGGISLDTIFVDEGFGTLDPESLDFAIRTLIDLQKGGRLVGIISHVPELKERIDARLEVMITDRGSRAEFKVS</sequence>
<dbReference type="Pfam" id="PF13476">
    <property type="entry name" value="AAA_23"/>
    <property type="match status" value="1"/>
</dbReference>
<name>A0A0P8WS81_9CLOT</name>
<evidence type="ECO:0000256" key="3">
    <source>
        <dbReference type="ARBA" id="ARBA00013368"/>
    </source>
</evidence>
<dbReference type="GO" id="GO:0016887">
    <property type="term" value="F:ATP hydrolysis activity"/>
    <property type="evidence" value="ECO:0007669"/>
    <property type="project" value="InterPro"/>
</dbReference>
<keyword evidence="4" id="KW-0175">Coiled coil</keyword>
<comment type="subunit">
    <text evidence="2">Heterodimer of SbcC and SbcD.</text>
</comment>
<dbReference type="PATRIC" id="fig|36849.3.peg.711"/>
<evidence type="ECO:0000313" key="7">
    <source>
        <dbReference type="Proteomes" id="UP000050326"/>
    </source>
</evidence>
<comment type="caution">
    <text evidence="6">The sequence shown here is derived from an EMBL/GenBank/DDBJ whole genome shotgun (WGS) entry which is preliminary data.</text>
</comment>
<dbReference type="PANTHER" id="PTHR32114:SF2">
    <property type="entry name" value="ABC TRANSPORTER ABCH.3"/>
    <property type="match status" value="1"/>
</dbReference>
<reference evidence="6 7" key="1">
    <citation type="submission" date="2015-09" db="EMBL/GenBank/DDBJ databases">
        <title>Genome sequence of Oxobacter pfennigii DSM 3222.</title>
        <authorList>
            <person name="Poehlein A."/>
            <person name="Bengelsdorf F.R."/>
            <person name="Schiel-Bengelsdorf B."/>
            <person name="Duerre P."/>
            <person name="Daniel R."/>
        </authorList>
    </citation>
    <scope>NUCLEOTIDE SEQUENCE [LARGE SCALE GENOMIC DNA]</scope>
    <source>
        <strain evidence="6 7">DSM 3222</strain>
    </source>
</reference>
<feature type="coiled-coil region" evidence="4">
    <location>
        <begin position="375"/>
        <end position="402"/>
    </location>
</feature>
<organism evidence="6 7">
    <name type="scientific">Oxobacter pfennigii</name>
    <dbReference type="NCBI Taxonomy" id="36849"/>
    <lineage>
        <taxon>Bacteria</taxon>
        <taxon>Bacillati</taxon>
        <taxon>Bacillota</taxon>
        <taxon>Clostridia</taxon>
        <taxon>Eubacteriales</taxon>
        <taxon>Clostridiaceae</taxon>
        <taxon>Oxobacter</taxon>
    </lineage>
</organism>
<feature type="coiled-coil region" evidence="4">
    <location>
        <begin position="531"/>
        <end position="681"/>
    </location>
</feature>
<proteinExistence type="inferred from homology"/>
<dbReference type="AlphaFoldDB" id="A0A0P8WS81"/>
<protein>
    <recommendedName>
        <fullName evidence="3">Nuclease SbcCD subunit C</fullName>
    </recommendedName>
</protein>
<feature type="coiled-coil region" evidence="4">
    <location>
        <begin position="749"/>
        <end position="836"/>
    </location>
</feature>
<evidence type="ECO:0000256" key="1">
    <source>
        <dbReference type="ARBA" id="ARBA00006930"/>
    </source>
</evidence>
<evidence type="ECO:0000259" key="5">
    <source>
        <dbReference type="Pfam" id="PF13476"/>
    </source>
</evidence>
<dbReference type="EMBL" id="LKET01000021">
    <property type="protein sequence ID" value="KPU45429.1"/>
    <property type="molecule type" value="Genomic_DNA"/>
</dbReference>
<feature type="domain" description="Rad50/SbcC-type AAA" evidence="5">
    <location>
        <begin position="5"/>
        <end position="209"/>
    </location>
</feature>
<keyword evidence="7" id="KW-1185">Reference proteome</keyword>
<dbReference type="STRING" id="36849.OXPF_06620"/>
<evidence type="ECO:0000313" key="6">
    <source>
        <dbReference type="EMBL" id="KPU45429.1"/>
    </source>
</evidence>
<dbReference type="SUPFAM" id="SSF52540">
    <property type="entry name" value="P-loop containing nucleoside triphosphate hydrolases"/>
    <property type="match status" value="2"/>
</dbReference>
<evidence type="ECO:0000256" key="2">
    <source>
        <dbReference type="ARBA" id="ARBA00011322"/>
    </source>
</evidence>
<dbReference type="RefSeq" id="WP_054873780.1">
    <property type="nucleotide sequence ID" value="NZ_LKET01000021.1"/>
</dbReference>
<dbReference type="Gene3D" id="3.40.50.300">
    <property type="entry name" value="P-loop containing nucleotide triphosphate hydrolases"/>
    <property type="match status" value="2"/>
</dbReference>